<evidence type="ECO:0000313" key="2">
    <source>
        <dbReference type="EMBL" id="KAL0465846.1"/>
    </source>
</evidence>
<feature type="compositionally biased region" description="Polar residues" evidence="1">
    <location>
        <begin position="54"/>
        <end position="67"/>
    </location>
</feature>
<evidence type="ECO:0000256" key="1">
    <source>
        <dbReference type="SAM" id="MobiDB-lite"/>
    </source>
</evidence>
<organism evidence="2 3">
    <name type="scientific">Neurospora intermedia</name>
    <dbReference type="NCBI Taxonomy" id="5142"/>
    <lineage>
        <taxon>Eukaryota</taxon>
        <taxon>Fungi</taxon>
        <taxon>Dikarya</taxon>
        <taxon>Ascomycota</taxon>
        <taxon>Pezizomycotina</taxon>
        <taxon>Sordariomycetes</taxon>
        <taxon>Sordariomycetidae</taxon>
        <taxon>Sordariales</taxon>
        <taxon>Sordariaceae</taxon>
        <taxon>Neurospora</taxon>
    </lineage>
</organism>
<gene>
    <name evidence="2" type="ORF">QR685DRAFT_575910</name>
</gene>
<keyword evidence="3" id="KW-1185">Reference proteome</keyword>
<name>A0ABR3D2H3_NEUIN</name>
<sequence length="116" mass="12739">MRTAPMGCNAGILDTFGCRINTNLNWTITTPPPSEWKKQQISRCKRDPDKPRQPASQPTGAMTTEAPSTYTTLNGKHLLSLASQRRYGLGALPLWVIESMAPQPPTFSGTPRNSIL</sequence>
<accession>A0ABR3D2H3</accession>
<dbReference type="Proteomes" id="UP001451303">
    <property type="component" value="Unassembled WGS sequence"/>
</dbReference>
<reference evidence="2 3" key="1">
    <citation type="submission" date="2023-09" db="EMBL/GenBank/DDBJ databases">
        <title>Multi-omics analysis of a traditional fermented food reveals byproduct-associated fungal strains for waste-to-food upcycling.</title>
        <authorList>
            <consortium name="Lawrence Berkeley National Laboratory"/>
            <person name="Rekdal V.M."/>
            <person name="Villalobos-Escobedo J.M."/>
            <person name="Rodriguez-Valeron N."/>
            <person name="Garcia M.O."/>
            <person name="Vasquez D.P."/>
            <person name="Damayanti I."/>
            <person name="Sorensen P.M."/>
            <person name="Baidoo E.E."/>
            <person name="De Carvalho A.C."/>
            <person name="Riley R."/>
            <person name="Lipzen A."/>
            <person name="He G."/>
            <person name="Yan M."/>
            <person name="Haridas S."/>
            <person name="Daum C."/>
            <person name="Yoshinaga Y."/>
            <person name="Ng V."/>
            <person name="Grigoriev I.V."/>
            <person name="Munk R."/>
            <person name="Nuraida L."/>
            <person name="Wijaya C.H."/>
            <person name="Morales P.-C."/>
            <person name="Keasling J.D."/>
        </authorList>
    </citation>
    <scope>NUCLEOTIDE SEQUENCE [LARGE SCALE GENOMIC DNA]</scope>
    <source>
        <strain evidence="2 3">FGSC 2613</strain>
    </source>
</reference>
<evidence type="ECO:0000313" key="3">
    <source>
        <dbReference type="Proteomes" id="UP001451303"/>
    </source>
</evidence>
<comment type="caution">
    <text evidence="2">The sequence shown here is derived from an EMBL/GenBank/DDBJ whole genome shotgun (WGS) entry which is preliminary data.</text>
</comment>
<proteinExistence type="predicted"/>
<feature type="region of interest" description="Disordered" evidence="1">
    <location>
        <begin position="29"/>
        <end position="67"/>
    </location>
</feature>
<dbReference type="EMBL" id="JAVLET010000015">
    <property type="protein sequence ID" value="KAL0465846.1"/>
    <property type="molecule type" value="Genomic_DNA"/>
</dbReference>
<protein>
    <submittedName>
        <fullName evidence="2">Uncharacterized protein</fullName>
    </submittedName>
</protein>